<reference evidence="1 2" key="2">
    <citation type="submission" date="2014-03" db="EMBL/GenBank/DDBJ databases">
        <title>The Genome Sequence of Anncaliia algerae insect isolate PRA339.</title>
        <authorList>
            <consortium name="The Broad Institute Genome Sequencing Platform"/>
            <consortium name="The Broad Institute Genome Sequencing Center for Infectious Disease"/>
            <person name="Cuomo C."/>
            <person name="Becnel J."/>
            <person name="Sanscrainte N."/>
            <person name="Walker B."/>
            <person name="Young S.K."/>
            <person name="Zeng Q."/>
            <person name="Gargeya S."/>
            <person name="Fitzgerald M."/>
            <person name="Haas B."/>
            <person name="Abouelleil A."/>
            <person name="Alvarado L."/>
            <person name="Arachchi H.M."/>
            <person name="Berlin A.M."/>
            <person name="Chapman S.B."/>
            <person name="Dewar J."/>
            <person name="Goldberg J."/>
            <person name="Griggs A."/>
            <person name="Gujja S."/>
            <person name="Hansen M."/>
            <person name="Howarth C."/>
            <person name="Imamovic A."/>
            <person name="Larimer J."/>
            <person name="McCowan C."/>
            <person name="Murphy C."/>
            <person name="Neiman D."/>
            <person name="Pearson M."/>
            <person name="Priest M."/>
            <person name="Roberts A."/>
            <person name="Saif S."/>
            <person name="Shea T."/>
            <person name="Sisk P."/>
            <person name="Sykes S."/>
            <person name="Wortman J."/>
            <person name="Nusbaum C."/>
            <person name="Birren B."/>
        </authorList>
    </citation>
    <scope>NUCLEOTIDE SEQUENCE [LARGE SCALE GENOMIC DNA]</scope>
    <source>
        <strain evidence="1 2">PRA339</strain>
    </source>
</reference>
<organism evidence="1 2">
    <name type="scientific">Anncaliia algerae PRA339</name>
    <dbReference type="NCBI Taxonomy" id="1288291"/>
    <lineage>
        <taxon>Eukaryota</taxon>
        <taxon>Fungi</taxon>
        <taxon>Fungi incertae sedis</taxon>
        <taxon>Microsporidia</taxon>
        <taxon>Tubulinosematoidea</taxon>
        <taxon>Tubulinosematidae</taxon>
        <taxon>Anncaliia</taxon>
    </lineage>
</organism>
<keyword evidence="2" id="KW-1185">Reference proteome</keyword>
<accession>A0A059F2X9</accession>
<gene>
    <name evidence="1" type="ORF">H312_01245</name>
</gene>
<dbReference type="Proteomes" id="UP000030655">
    <property type="component" value="Unassembled WGS sequence"/>
</dbReference>
<evidence type="ECO:0000313" key="2">
    <source>
        <dbReference type="Proteomes" id="UP000030655"/>
    </source>
</evidence>
<dbReference type="OrthoDB" id="10052789at2759"/>
<reference evidence="2" key="1">
    <citation type="submission" date="2013-02" db="EMBL/GenBank/DDBJ databases">
        <authorList>
            <consortium name="The Broad Institute Genome Sequencing Platform"/>
            <person name="Cuomo C."/>
            <person name="Becnel J."/>
            <person name="Sanscrainte N."/>
            <person name="Walker B."/>
            <person name="Young S.K."/>
            <person name="Zeng Q."/>
            <person name="Gargeya S."/>
            <person name="Fitzgerald M."/>
            <person name="Haas B."/>
            <person name="Abouelleil A."/>
            <person name="Alvarado L."/>
            <person name="Arachchi H.M."/>
            <person name="Berlin A.M."/>
            <person name="Chapman S.B."/>
            <person name="Dewar J."/>
            <person name="Goldberg J."/>
            <person name="Griggs A."/>
            <person name="Gujja S."/>
            <person name="Hansen M."/>
            <person name="Howarth C."/>
            <person name="Imamovic A."/>
            <person name="Larimer J."/>
            <person name="McCowan C."/>
            <person name="Murphy C."/>
            <person name="Neiman D."/>
            <person name="Pearson M."/>
            <person name="Priest M."/>
            <person name="Roberts A."/>
            <person name="Saif S."/>
            <person name="Shea T."/>
            <person name="Sisk P."/>
            <person name="Sykes S."/>
            <person name="Wortman J."/>
            <person name="Nusbaum C."/>
            <person name="Birren B."/>
        </authorList>
    </citation>
    <scope>NUCLEOTIDE SEQUENCE [LARGE SCALE GENOMIC DNA]</scope>
    <source>
        <strain evidence="2">PRA339</strain>
    </source>
</reference>
<dbReference type="HOGENOM" id="CLU_044348_2_1_1"/>
<evidence type="ECO:0000313" key="1">
    <source>
        <dbReference type="EMBL" id="KCZ81364.1"/>
    </source>
</evidence>
<dbReference type="EMBL" id="KK365144">
    <property type="protein sequence ID" value="KCZ81364.1"/>
    <property type="molecule type" value="Genomic_DNA"/>
</dbReference>
<name>A0A059F2X9_9MICR</name>
<protein>
    <submittedName>
        <fullName evidence="1">Uncharacterized protein</fullName>
    </submittedName>
</protein>
<sequence length="209" mass="24586">MQQHRNNDLIFTYEGLYESEDRNNETLSARVLERLPYDDLVLLTRTENHAISLAQKLYLLPKSMICRCGVDTSLRFRRIKKANFRCNERSCRKEVSIRKNTFFENYHLSISIILRFLHKFVKNETSLENLCLHLQIESDYISIDWLSFCREICEEHFLLSPIIVGGPGHIVEIDECQLLTRKHNIGRVVRNCWLLGDMTLQLVSVINTI</sequence>
<dbReference type="AlphaFoldDB" id="A0A059F2X9"/>
<dbReference type="VEuPathDB" id="MicrosporidiaDB:H312_01245"/>
<proteinExistence type="predicted"/>